<dbReference type="AlphaFoldDB" id="A0A2I0W2I1"/>
<dbReference type="EMBL" id="KZ502985">
    <property type="protein sequence ID" value="PKU69861.1"/>
    <property type="molecule type" value="Genomic_DNA"/>
</dbReference>
<feature type="compositionally biased region" description="Low complexity" evidence="3">
    <location>
        <begin position="1"/>
        <end position="20"/>
    </location>
</feature>
<dbReference type="PANTHER" id="PTHR11632:SF51">
    <property type="entry name" value="SUCCINATE DEHYDROGENASE [UBIQUINONE] FLAVOPROTEIN SUBUNIT, MITOCHONDRIAL"/>
    <property type="match status" value="1"/>
</dbReference>
<dbReference type="InterPro" id="IPR003953">
    <property type="entry name" value="FAD-dep_OxRdtase_2_FAD-bd"/>
</dbReference>
<evidence type="ECO:0000256" key="2">
    <source>
        <dbReference type="ARBA" id="ARBA00023002"/>
    </source>
</evidence>
<keyword evidence="1" id="KW-0285">Flavoprotein</keyword>
<keyword evidence="6" id="KW-1185">Reference proteome</keyword>
<reference evidence="5 6" key="1">
    <citation type="journal article" date="2016" name="Sci. Rep.">
        <title>The Dendrobium catenatum Lindl. genome sequence provides insights into polysaccharide synthase, floral development and adaptive evolution.</title>
        <authorList>
            <person name="Zhang G.Q."/>
            <person name="Xu Q."/>
            <person name="Bian C."/>
            <person name="Tsai W.C."/>
            <person name="Yeh C.M."/>
            <person name="Liu K.W."/>
            <person name="Yoshida K."/>
            <person name="Zhang L.S."/>
            <person name="Chang S.B."/>
            <person name="Chen F."/>
            <person name="Shi Y."/>
            <person name="Su Y.Y."/>
            <person name="Zhang Y.Q."/>
            <person name="Chen L.J."/>
            <person name="Yin Y."/>
            <person name="Lin M."/>
            <person name="Huang H."/>
            <person name="Deng H."/>
            <person name="Wang Z.W."/>
            <person name="Zhu S.L."/>
            <person name="Zhao X."/>
            <person name="Deng C."/>
            <person name="Niu S.C."/>
            <person name="Huang J."/>
            <person name="Wang M."/>
            <person name="Liu G.H."/>
            <person name="Yang H.J."/>
            <person name="Xiao X.J."/>
            <person name="Hsiao Y.Y."/>
            <person name="Wu W.L."/>
            <person name="Chen Y.Y."/>
            <person name="Mitsuda N."/>
            <person name="Ohme-Takagi M."/>
            <person name="Luo Y.B."/>
            <person name="Van de Peer Y."/>
            <person name="Liu Z.J."/>
        </authorList>
    </citation>
    <scope>NUCLEOTIDE SEQUENCE [LARGE SCALE GENOMIC DNA]</scope>
    <source>
        <tissue evidence="5">The whole plant</tissue>
    </source>
</reference>
<evidence type="ECO:0000313" key="6">
    <source>
        <dbReference type="Proteomes" id="UP000233837"/>
    </source>
</evidence>
<dbReference type="PANTHER" id="PTHR11632">
    <property type="entry name" value="SUCCINATE DEHYDROGENASE 2 FLAVOPROTEIN SUBUNIT"/>
    <property type="match status" value="1"/>
</dbReference>
<proteinExistence type="predicted"/>
<feature type="domain" description="FAD-dependent oxidoreductase 2 FAD-binding" evidence="4">
    <location>
        <begin position="338"/>
        <end position="536"/>
    </location>
</feature>
<accession>A0A2I0W2I1</accession>
<dbReference type="SUPFAM" id="SSF52518">
    <property type="entry name" value="Thiamin diphosphate-binding fold (THDP-binding)"/>
    <property type="match status" value="1"/>
</dbReference>
<feature type="compositionally biased region" description="Low complexity" evidence="3">
    <location>
        <begin position="199"/>
        <end position="212"/>
    </location>
</feature>
<dbReference type="Proteomes" id="UP000233837">
    <property type="component" value="Unassembled WGS sequence"/>
</dbReference>
<name>A0A2I0W2I1_9ASPA</name>
<dbReference type="InterPro" id="IPR036188">
    <property type="entry name" value="FAD/NAD-bd_sf"/>
</dbReference>
<keyword evidence="2" id="KW-0560">Oxidoreductase</keyword>
<organism evidence="5 6">
    <name type="scientific">Dendrobium catenatum</name>
    <dbReference type="NCBI Taxonomy" id="906689"/>
    <lineage>
        <taxon>Eukaryota</taxon>
        <taxon>Viridiplantae</taxon>
        <taxon>Streptophyta</taxon>
        <taxon>Embryophyta</taxon>
        <taxon>Tracheophyta</taxon>
        <taxon>Spermatophyta</taxon>
        <taxon>Magnoliopsida</taxon>
        <taxon>Liliopsida</taxon>
        <taxon>Asparagales</taxon>
        <taxon>Orchidaceae</taxon>
        <taxon>Epidendroideae</taxon>
        <taxon>Malaxideae</taxon>
        <taxon>Dendrobiinae</taxon>
        <taxon>Dendrobium</taxon>
    </lineage>
</organism>
<dbReference type="InterPro" id="IPR029061">
    <property type="entry name" value="THDP-binding"/>
</dbReference>
<sequence>MSSATIPRYSSSSSSISSSASRKRHQSLHTPTVVDDYAPLELPLRWRDPPPQYLLIELPLRWRDPPPFQHLPSPNSSRPCEMDADHNQSNELKPFQQISSVADFDSVEQVFSMPELPNPPEDIPIPGIQPNPAVTTPPVSPAQTEHPLQAPVTDAFLHPDPTSFKGSSDFDGEIETSPIGSAGSSIMAGDGEVLPSTRASPLSASASDASLPGRVERASGSDVVSLATKVEASADQDSEVDGTATPPNQLPSSSTSSFSFGSALSSSSSSSSAPSTQFILSSTATNTTSSSALNLLPAVSFGSSASQPSFGFAALATSTGVKMSESSYTTVDHTYDSGLRAAIGLSEHGFNTACITKLFPTTSRTVAAQGGINAALENMTEDDWRWHIYDTIKGNNWLGEQDTSQYMCREAPKAVIELENYDLPFSRTEDGKIYHLAFERQSLNFGQAYRCAYVADRTGHAFLHTLYGQAMKHNTQFFVEYFALDLLMDSSGFCQDVIAHNMEDGTDLYRNISLLAIVEHGGKGKANLLQHHFPEGASLEAKWNTKFVEYEKKYAAKLKAIIYGELPVGWEKVLPTYTSKSNSNVTRNLFQQYLNALASTLPDFLGGSAHHASSNMIVLESFVDFQKTTPWERNIENKIFDPGICLLQRPLFQ</sequence>
<dbReference type="InterPro" id="IPR030664">
    <property type="entry name" value="SdhA/FrdA/AprA"/>
</dbReference>
<evidence type="ECO:0000313" key="5">
    <source>
        <dbReference type="EMBL" id="PKU69861.1"/>
    </source>
</evidence>
<reference evidence="5 6" key="2">
    <citation type="journal article" date="2017" name="Nature">
        <title>The Apostasia genome and the evolution of orchids.</title>
        <authorList>
            <person name="Zhang G.Q."/>
            <person name="Liu K.W."/>
            <person name="Li Z."/>
            <person name="Lohaus R."/>
            <person name="Hsiao Y.Y."/>
            <person name="Niu S.C."/>
            <person name="Wang J.Y."/>
            <person name="Lin Y.C."/>
            <person name="Xu Q."/>
            <person name="Chen L.J."/>
            <person name="Yoshida K."/>
            <person name="Fujiwara S."/>
            <person name="Wang Z.W."/>
            <person name="Zhang Y.Q."/>
            <person name="Mitsuda N."/>
            <person name="Wang M."/>
            <person name="Liu G.H."/>
            <person name="Pecoraro L."/>
            <person name="Huang H.X."/>
            <person name="Xiao X.J."/>
            <person name="Lin M."/>
            <person name="Wu X.Y."/>
            <person name="Wu W.L."/>
            <person name="Chen Y.Y."/>
            <person name="Chang S.B."/>
            <person name="Sakamoto S."/>
            <person name="Ohme-Takagi M."/>
            <person name="Yagi M."/>
            <person name="Zeng S.J."/>
            <person name="Shen C.Y."/>
            <person name="Yeh C.M."/>
            <person name="Luo Y.B."/>
            <person name="Tsai W.C."/>
            <person name="Van de Peer Y."/>
            <person name="Liu Z.J."/>
        </authorList>
    </citation>
    <scope>NUCLEOTIDE SEQUENCE [LARGE SCALE GENOMIC DNA]</scope>
    <source>
        <tissue evidence="5">The whole plant</tissue>
    </source>
</reference>
<feature type="region of interest" description="Disordered" evidence="3">
    <location>
        <begin position="1"/>
        <end position="34"/>
    </location>
</feature>
<evidence type="ECO:0000256" key="1">
    <source>
        <dbReference type="ARBA" id="ARBA00022630"/>
    </source>
</evidence>
<dbReference type="GO" id="GO:0005739">
    <property type="term" value="C:mitochondrion"/>
    <property type="evidence" value="ECO:0007669"/>
    <property type="project" value="GOC"/>
</dbReference>
<dbReference type="GO" id="GO:0050660">
    <property type="term" value="F:flavin adenine dinucleotide binding"/>
    <property type="evidence" value="ECO:0007669"/>
    <property type="project" value="TreeGrafter"/>
</dbReference>
<evidence type="ECO:0000256" key="3">
    <source>
        <dbReference type="SAM" id="MobiDB-lite"/>
    </source>
</evidence>
<feature type="region of interest" description="Disordered" evidence="3">
    <location>
        <begin position="65"/>
        <end position="86"/>
    </location>
</feature>
<dbReference type="STRING" id="906689.A0A2I0W2I1"/>
<dbReference type="SUPFAM" id="SSF51905">
    <property type="entry name" value="FAD/NAD(P)-binding domain"/>
    <property type="match status" value="1"/>
</dbReference>
<dbReference type="Gene3D" id="3.40.50.970">
    <property type="match status" value="1"/>
</dbReference>
<dbReference type="Pfam" id="PF00890">
    <property type="entry name" value="FAD_binding_2"/>
    <property type="match status" value="1"/>
</dbReference>
<keyword evidence="5" id="KW-0830">Ubiquinone</keyword>
<evidence type="ECO:0000259" key="4">
    <source>
        <dbReference type="Pfam" id="PF00890"/>
    </source>
</evidence>
<gene>
    <name evidence="5" type="primary">SDH1</name>
    <name evidence="5" type="ORF">MA16_Dca027833</name>
</gene>
<dbReference type="GO" id="GO:0006121">
    <property type="term" value="P:mitochondrial electron transport, succinate to ubiquinone"/>
    <property type="evidence" value="ECO:0007669"/>
    <property type="project" value="TreeGrafter"/>
</dbReference>
<protein>
    <submittedName>
        <fullName evidence="5">Succinate dehydrogenase [ubiquinone] flavoprotein subunit, mitochondrial</fullName>
    </submittedName>
</protein>
<dbReference type="Gene3D" id="3.50.50.60">
    <property type="entry name" value="FAD/NAD(P)-binding domain"/>
    <property type="match status" value="1"/>
</dbReference>
<dbReference type="GO" id="GO:0009055">
    <property type="term" value="F:electron transfer activity"/>
    <property type="evidence" value="ECO:0007669"/>
    <property type="project" value="TreeGrafter"/>
</dbReference>
<feature type="region of interest" description="Disordered" evidence="3">
    <location>
        <begin position="161"/>
        <end position="256"/>
    </location>
</feature>
<dbReference type="GO" id="GO:0008177">
    <property type="term" value="F:succinate dehydrogenase (quinone) activity"/>
    <property type="evidence" value="ECO:0007669"/>
    <property type="project" value="TreeGrafter"/>
</dbReference>